<dbReference type="KEGG" id="goq:ACH46_15000"/>
<keyword evidence="4" id="KW-1185">Reference proteome</keyword>
<dbReference type="PATRIC" id="fig|1136941.3.peg.3063"/>
<dbReference type="AlphaFoldDB" id="A0A0N7FUX1"/>
<dbReference type="InterPro" id="IPR003399">
    <property type="entry name" value="Mce/MlaD"/>
</dbReference>
<reference evidence="3 4" key="2">
    <citation type="journal article" date="2017" name="Int. J. Syst. Evol. Microbiol.">
        <title>Gordonia phthalatica sp. nov., a di-n-butyl phthalate-degrading bacterium isolated from activated sludge.</title>
        <authorList>
            <person name="Jin D."/>
            <person name="Kong X."/>
            <person name="Jia M."/>
            <person name="Yu X."/>
            <person name="Wang X."/>
            <person name="Zhuang X."/>
            <person name="Deng Y."/>
            <person name="Bai Z."/>
        </authorList>
    </citation>
    <scope>NUCLEOTIDE SEQUENCE [LARGE SCALE GENOMIC DNA]</scope>
    <source>
        <strain evidence="3 4">QH-11</strain>
    </source>
</reference>
<name>A0A0N7FUX1_9ACTN</name>
<dbReference type="PANTHER" id="PTHR33371:SF16">
    <property type="entry name" value="MCE-FAMILY PROTEIN MCE3F"/>
    <property type="match status" value="1"/>
</dbReference>
<feature type="region of interest" description="Disordered" evidence="1">
    <location>
        <begin position="372"/>
        <end position="394"/>
    </location>
</feature>
<sequence>MPPLSRMVKIQLVVVVVLGLLSAMYAGVRYARMDQALGVSGYRVVVHMRDTGGIFTGAQVTYRGVAAGRVSDMRLVPGGVDVELTMEDGRAAIPDSAVAVIANRSAIGEQFVDLRPKSGDGPFLRDGSEISAVELPPAIQDVVAATIDLTRTVPVDSLRTVVGELGRAFNGKGDDLAGLVDSLDELSDKGLRSLDDTIGLITDAHVVLDTQAEQSDAILDWSRSLDAVAAQLAASDPSIRRILTDGPRAASALSAFLNDNGADATTLIGQLGKTVHVAEPAAYATGMTFALLSMLSASSHTNTSSDGTIRFGVVLETGNPPSCTRGYESTQAMIAAIKRKNPDFDINNDEFPFNTKARCDVPVGNPTDVRGAARAPLGNPTVAQPWDGTPKKDADRLNLNPLAAQLATLMGVRPR</sequence>
<dbReference type="OrthoDB" id="4741753at2"/>
<dbReference type="GO" id="GO:0005576">
    <property type="term" value="C:extracellular region"/>
    <property type="evidence" value="ECO:0007669"/>
    <property type="project" value="TreeGrafter"/>
</dbReference>
<proteinExistence type="predicted"/>
<evidence type="ECO:0000256" key="1">
    <source>
        <dbReference type="SAM" id="MobiDB-lite"/>
    </source>
</evidence>
<dbReference type="PANTHER" id="PTHR33371">
    <property type="entry name" value="INTERMEMBRANE PHOSPHOLIPID TRANSPORT SYSTEM BINDING PROTEIN MLAD-RELATED"/>
    <property type="match status" value="1"/>
</dbReference>
<protein>
    <submittedName>
        <fullName evidence="3">Mammalian cell entry protein</fullName>
    </submittedName>
</protein>
<dbReference type="Proteomes" id="UP000063789">
    <property type="component" value="Chromosome"/>
</dbReference>
<dbReference type="STRING" id="1136941.ACH46_15000"/>
<accession>A0A0N7FUX1</accession>
<organism evidence="3 4">
    <name type="scientific">Gordonia phthalatica</name>
    <dbReference type="NCBI Taxonomy" id="1136941"/>
    <lineage>
        <taxon>Bacteria</taxon>
        <taxon>Bacillati</taxon>
        <taxon>Actinomycetota</taxon>
        <taxon>Actinomycetes</taxon>
        <taxon>Mycobacteriales</taxon>
        <taxon>Gordoniaceae</taxon>
        <taxon>Gordonia</taxon>
    </lineage>
</organism>
<evidence type="ECO:0000313" key="4">
    <source>
        <dbReference type="Proteomes" id="UP000063789"/>
    </source>
</evidence>
<reference evidence="4" key="1">
    <citation type="submission" date="2015-06" db="EMBL/GenBank/DDBJ databases">
        <title>Complete genome sequence and metabolic analysis of phthalate degradation pathway in Gordonia sp. QH-11.</title>
        <authorList>
            <person name="Jin D."/>
            <person name="Kong X."/>
            <person name="Bai Z."/>
        </authorList>
    </citation>
    <scope>NUCLEOTIDE SEQUENCE [LARGE SCALE GENOMIC DNA]</scope>
    <source>
        <strain evidence="4">QH-11</strain>
    </source>
</reference>
<dbReference type="NCBIfam" id="TIGR00996">
    <property type="entry name" value="Mtu_fam_mce"/>
    <property type="match status" value="1"/>
</dbReference>
<dbReference type="RefSeq" id="WP_062393630.1">
    <property type="nucleotide sequence ID" value="NZ_CP011853.1"/>
</dbReference>
<dbReference type="Pfam" id="PF02470">
    <property type="entry name" value="MlaD"/>
    <property type="match status" value="1"/>
</dbReference>
<dbReference type="EMBL" id="CP011853">
    <property type="protein sequence ID" value="ALG85543.1"/>
    <property type="molecule type" value="Genomic_DNA"/>
</dbReference>
<dbReference type="InterPro" id="IPR052336">
    <property type="entry name" value="MlaD_Phospholipid_Transporter"/>
</dbReference>
<evidence type="ECO:0000313" key="3">
    <source>
        <dbReference type="EMBL" id="ALG85543.1"/>
    </source>
</evidence>
<gene>
    <name evidence="3" type="ORF">ACH46_15000</name>
</gene>
<dbReference type="InterPro" id="IPR005693">
    <property type="entry name" value="Mce"/>
</dbReference>
<feature type="domain" description="Mce/MlaD" evidence="2">
    <location>
        <begin position="41"/>
        <end position="116"/>
    </location>
</feature>
<evidence type="ECO:0000259" key="2">
    <source>
        <dbReference type="Pfam" id="PF02470"/>
    </source>
</evidence>